<dbReference type="GO" id="GO:0043139">
    <property type="term" value="F:5'-3' DNA helicase activity"/>
    <property type="evidence" value="ECO:0007669"/>
    <property type="project" value="UniProtKB-EC"/>
</dbReference>
<dbReference type="EC" id="5.6.2.3" evidence="1"/>
<proteinExistence type="inferred from homology"/>
<evidence type="ECO:0000313" key="6">
    <source>
        <dbReference type="EMBL" id="CAB3983616.1"/>
    </source>
</evidence>
<keyword evidence="1" id="KW-0067">ATP-binding</keyword>
<feature type="domain" description="Endonuclease/exonuclease/phosphatase" evidence="5">
    <location>
        <begin position="1332"/>
        <end position="1435"/>
    </location>
</feature>
<dbReference type="GO" id="GO:0006310">
    <property type="term" value="P:DNA recombination"/>
    <property type="evidence" value="ECO:0007669"/>
    <property type="project" value="UniProtKB-KW"/>
</dbReference>
<comment type="similarity">
    <text evidence="1">Belongs to the helicase family.</text>
</comment>
<dbReference type="Proteomes" id="UP001152795">
    <property type="component" value="Unassembled WGS sequence"/>
</dbReference>
<evidence type="ECO:0000313" key="7">
    <source>
        <dbReference type="Proteomes" id="UP001152795"/>
    </source>
</evidence>
<comment type="catalytic activity">
    <reaction evidence="1">
        <text>ATP + H2O = ADP + phosphate + H(+)</text>
        <dbReference type="Rhea" id="RHEA:13065"/>
        <dbReference type="ChEBI" id="CHEBI:15377"/>
        <dbReference type="ChEBI" id="CHEBI:15378"/>
        <dbReference type="ChEBI" id="CHEBI:30616"/>
        <dbReference type="ChEBI" id="CHEBI:43474"/>
        <dbReference type="ChEBI" id="CHEBI:456216"/>
        <dbReference type="EC" id="5.6.2.3"/>
    </reaction>
</comment>
<evidence type="ECO:0000259" key="3">
    <source>
        <dbReference type="Pfam" id="PF05970"/>
    </source>
</evidence>
<dbReference type="PANTHER" id="PTHR47642:SF8">
    <property type="entry name" value="ATP-DEPENDENT DNA HELICASE"/>
    <property type="match status" value="1"/>
</dbReference>
<dbReference type="PANTHER" id="PTHR47642">
    <property type="entry name" value="ATP-DEPENDENT DNA HELICASE"/>
    <property type="match status" value="1"/>
</dbReference>
<comment type="cofactor">
    <cofactor evidence="1">
        <name>Mg(2+)</name>
        <dbReference type="ChEBI" id="CHEBI:18420"/>
    </cofactor>
</comment>
<dbReference type="GO" id="GO:0006281">
    <property type="term" value="P:DNA repair"/>
    <property type="evidence" value="ECO:0007669"/>
    <property type="project" value="UniProtKB-KW"/>
</dbReference>
<comment type="caution">
    <text evidence="6">The sequence shown here is derived from an EMBL/GenBank/DDBJ whole genome shotgun (WGS) entry which is preliminary data.</text>
</comment>
<dbReference type="InterPro" id="IPR005135">
    <property type="entry name" value="Endo/exonuclease/phosphatase"/>
</dbReference>
<dbReference type="EMBL" id="CACRXK020000634">
    <property type="protein sequence ID" value="CAB3983616.1"/>
    <property type="molecule type" value="Genomic_DNA"/>
</dbReference>
<keyword evidence="1" id="KW-0233">DNA recombination</keyword>
<dbReference type="InterPro" id="IPR036691">
    <property type="entry name" value="Endo/exonu/phosph_ase_sf"/>
</dbReference>
<dbReference type="GO" id="GO:0016787">
    <property type="term" value="F:hydrolase activity"/>
    <property type="evidence" value="ECO:0007669"/>
    <property type="project" value="UniProtKB-KW"/>
</dbReference>
<dbReference type="Pfam" id="PF05970">
    <property type="entry name" value="PIF1"/>
    <property type="match status" value="1"/>
</dbReference>
<keyword evidence="7" id="KW-1185">Reference proteome</keyword>
<dbReference type="InterPro" id="IPR027417">
    <property type="entry name" value="P-loop_NTPase"/>
</dbReference>
<dbReference type="GO" id="GO:0000723">
    <property type="term" value="P:telomere maintenance"/>
    <property type="evidence" value="ECO:0007669"/>
    <property type="project" value="InterPro"/>
</dbReference>
<keyword evidence="1" id="KW-0547">Nucleotide-binding</keyword>
<feature type="domain" description="DNA helicase Pif1-like DEAD-box helicase" evidence="3">
    <location>
        <begin position="732"/>
        <end position="954"/>
    </location>
</feature>
<feature type="compositionally biased region" description="Acidic residues" evidence="2">
    <location>
        <begin position="554"/>
        <end position="563"/>
    </location>
</feature>
<dbReference type="Pfam" id="PF14529">
    <property type="entry name" value="Exo_endo_phos_2"/>
    <property type="match status" value="1"/>
</dbReference>
<dbReference type="GO" id="GO:0005524">
    <property type="term" value="F:ATP binding"/>
    <property type="evidence" value="ECO:0007669"/>
    <property type="project" value="UniProtKB-KW"/>
</dbReference>
<dbReference type="Pfam" id="PF14214">
    <property type="entry name" value="Helitron_like_N"/>
    <property type="match status" value="1"/>
</dbReference>
<accession>A0A6S7G5I9</accession>
<dbReference type="Gene3D" id="3.60.10.10">
    <property type="entry name" value="Endonuclease/exonuclease/phosphatase"/>
    <property type="match status" value="1"/>
</dbReference>
<dbReference type="InterPro" id="IPR010285">
    <property type="entry name" value="DNA_helicase_pif1-like_DEAD"/>
</dbReference>
<protein>
    <recommendedName>
        <fullName evidence="1">ATP-dependent DNA helicase</fullName>
        <ecNumber evidence="1">5.6.2.3</ecNumber>
    </recommendedName>
</protein>
<organism evidence="6 7">
    <name type="scientific">Paramuricea clavata</name>
    <name type="common">Red gorgonian</name>
    <name type="synonym">Violescent sea-whip</name>
    <dbReference type="NCBI Taxonomy" id="317549"/>
    <lineage>
        <taxon>Eukaryota</taxon>
        <taxon>Metazoa</taxon>
        <taxon>Cnidaria</taxon>
        <taxon>Anthozoa</taxon>
        <taxon>Octocorallia</taxon>
        <taxon>Malacalcyonacea</taxon>
        <taxon>Plexauridae</taxon>
        <taxon>Paramuricea</taxon>
    </lineage>
</organism>
<dbReference type="InterPro" id="IPR051055">
    <property type="entry name" value="PIF1_helicase"/>
</dbReference>
<dbReference type="OrthoDB" id="5978628at2759"/>
<gene>
    <name evidence="6" type="ORF">PACLA_8A037123</name>
</gene>
<feature type="region of interest" description="Disordered" evidence="2">
    <location>
        <begin position="549"/>
        <end position="568"/>
    </location>
</feature>
<keyword evidence="1" id="KW-0227">DNA damage</keyword>
<dbReference type="SUPFAM" id="SSF52540">
    <property type="entry name" value="P-loop containing nucleoside triphosphate hydrolases"/>
    <property type="match status" value="2"/>
</dbReference>
<dbReference type="SUPFAM" id="SSF56219">
    <property type="entry name" value="DNase I-like"/>
    <property type="match status" value="1"/>
</dbReference>
<feature type="domain" description="Helitron helicase-like" evidence="4">
    <location>
        <begin position="66"/>
        <end position="227"/>
    </location>
</feature>
<reference evidence="6" key="1">
    <citation type="submission" date="2020-04" db="EMBL/GenBank/DDBJ databases">
        <authorList>
            <person name="Alioto T."/>
            <person name="Alioto T."/>
            <person name="Gomez Garrido J."/>
        </authorList>
    </citation>
    <scope>NUCLEOTIDE SEQUENCE</scope>
    <source>
        <strain evidence="6">A484AB</strain>
    </source>
</reference>
<sequence length="1443" mass="166258">MAYPGIFLGQKRPDEKNRLRSVYYSEICKSELRRSDRRAANCVENIFFKAKKLQMKLLIGQSQIALRKNKMGNRTLTAGELKTQEGLQSLINHDDGFRFLKTLRGSPPYFEKAKKDLFAMIRQLGPASLFCSFSSAETKWNHLLRILGKLIDQRNYSDDELNNLTWEEKCRLIQSDPVTCARHFDFQFNTFLKDVLMSELVPIGKIKDWFYRVEYQQRGSPHIHMLIWLENAPVFGVDKDEDVVAYIDSIITCRKPNSDPELLDLVNRQTHRHSHTCRKRSKNICTFNYPQPPMGSTQILYPLDDNTPPTVVKSSKELWKNIRGKLNDLKEGKNITFSELLEELDVSERQYYLAIRSSLNCPTLFLKRSPNELRINNYNRTCLQAWRANMDIQYVLDVYACAMYIVSYISKAQKGMSELLRKAVEAKQGNTNIKQQVRDIGNKFLNSVEICAQEAVYVVLQLPMRKASRSVIFINTSPPAERVELLKPLSEIEKMSDECEEIQSGGLLKRYVERPECMQNTTLADWAAWYDSCIIYSCRKTNKKTDIDNLPMENNEENNDDQLLENNPGVNATISKAVKKRIQARIIRSVWFNKEAQPNKHYRELIMLFTSWRNEQSDLLRNYSSFEEHYLARIDEIREQMRQYAVCTEDLNEIGHHLQECDDNDMYDTIAPVTQDVERQDEDEGCTDTHPDLNETFDHLSENLGIPSTLRNNDPLILNEIHDDEYRALVQMLNKKQREFFYHALHIIKTSDKPFYAFLSGSGGVGKSHLIKSIYQAAMKYYNTRAGEDFRRVQILLLAPTGKAAYLIKGNTIHSAFGIPASQSLKNYKQLDSGRLNTMRCELGALKLILLDEVSMVGNSMFTIQLNNRLKDLKGTKEDFGGVSIITIGDLFQLKPVMDGYVFTDVQCLNSYNILAPNLWRKYFRMFELDEIMRQKESKEFAEILNRLREGNHTPSDLKKLQQRCVEESECPTEAPRLFIQNALVDDYNDKVYQSFDNGKYTIKAQDSVIGACSAELKEKIMRQIPFVPLKNSKQLALKLNIAVGQRSEIAINVCTDDGLTNGASNIIRLIRLTNDSKPSGFVWVEFDYEDVGKKTRQENRNLFVRGIPNTWTPIKPVTTQFSVGKTKSAQVVRKQFPLRPASAKTVHRSQGDTQSQIVVNLNTTRAIPHIHYVALSRVTTIEGLYITDLCESKISVDTKVVQEMQLLRNEYKLDLCFTPLYMLNRSDLKICYLNARSLHKHIQDVRKDINYSSADILIFAETRFCSQDPDEMYEIEGYRLFRNDDTSDSNRPYHGTAIYSKLPMLNGYPRARNGNGIEFTIIKTVQCPDLIIIGIYRSPRVAVSSLLTTLRACILEENPSSQVIIIGDFNINWLNELERRSLYSLMINELSLEQLISTYTTDNRTLIDHLYTNLNKGEVHAGILETYFSDHKAIWASVKVKK</sequence>
<keyword evidence="1" id="KW-0378">Hydrolase</keyword>
<evidence type="ECO:0000256" key="2">
    <source>
        <dbReference type="SAM" id="MobiDB-lite"/>
    </source>
</evidence>
<evidence type="ECO:0000256" key="1">
    <source>
        <dbReference type="RuleBase" id="RU363044"/>
    </source>
</evidence>
<name>A0A6S7G5I9_PARCT</name>
<evidence type="ECO:0000259" key="4">
    <source>
        <dbReference type="Pfam" id="PF14214"/>
    </source>
</evidence>
<dbReference type="Gene3D" id="3.40.50.300">
    <property type="entry name" value="P-loop containing nucleotide triphosphate hydrolases"/>
    <property type="match status" value="1"/>
</dbReference>
<keyword evidence="1" id="KW-0234">DNA repair</keyword>
<dbReference type="InterPro" id="IPR025476">
    <property type="entry name" value="Helitron_helicase-like"/>
</dbReference>
<keyword evidence="1 6" id="KW-0347">Helicase</keyword>
<evidence type="ECO:0000259" key="5">
    <source>
        <dbReference type="Pfam" id="PF14529"/>
    </source>
</evidence>